<dbReference type="Pfam" id="PF01565">
    <property type="entry name" value="FAD_binding_4"/>
    <property type="match status" value="1"/>
</dbReference>
<dbReference type="STRING" id="27334.A0A0A2J1Y2"/>
<dbReference type="Gene3D" id="3.40.462.20">
    <property type="match status" value="1"/>
</dbReference>
<dbReference type="InterPro" id="IPR036318">
    <property type="entry name" value="FAD-bd_PCMH-like_sf"/>
</dbReference>
<organism evidence="7 8">
    <name type="scientific">Penicillium expansum</name>
    <name type="common">Blue mold rot fungus</name>
    <dbReference type="NCBI Taxonomy" id="27334"/>
    <lineage>
        <taxon>Eukaryota</taxon>
        <taxon>Fungi</taxon>
        <taxon>Dikarya</taxon>
        <taxon>Ascomycota</taxon>
        <taxon>Pezizomycotina</taxon>
        <taxon>Eurotiomycetes</taxon>
        <taxon>Eurotiomycetidae</taxon>
        <taxon>Eurotiales</taxon>
        <taxon>Aspergillaceae</taxon>
        <taxon>Penicillium</taxon>
    </lineage>
</organism>
<reference evidence="7 8" key="1">
    <citation type="journal article" date="2015" name="Mol. Plant Microbe Interact.">
        <title>Genome, transcriptome, and functional analyses of Penicillium expansum provide new insights into secondary metabolism and pathogenicity.</title>
        <authorList>
            <person name="Ballester A.R."/>
            <person name="Marcet-Houben M."/>
            <person name="Levin E."/>
            <person name="Sela N."/>
            <person name="Selma-Lazaro C."/>
            <person name="Carmona L."/>
            <person name="Wisniewski M."/>
            <person name="Droby S."/>
            <person name="Gonzalez-Candelas L."/>
            <person name="Gabaldon T."/>
        </authorList>
    </citation>
    <scope>NUCLEOTIDE SEQUENCE [LARGE SCALE GENOMIC DNA]</scope>
    <source>
        <strain evidence="7 8">MD-8</strain>
    </source>
</reference>
<gene>
    <name evidence="7" type="ORF">PEX2_052260</name>
</gene>
<evidence type="ECO:0000259" key="6">
    <source>
        <dbReference type="PROSITE" id="PS51387"/>
    </source>
</evidence>
<dbReference type="InterPro" id="IPR016169">
    <property type="entry name" value="FAD-bd_PCMH_sub2"/>
</dbReference>
<name>A0A0A2J1Y2_PENEN</name>
<evidence type="ECO:0000313" key="8">
    <source>
        <dbReference type="Proteomes" id="UP000030143"/>
    </source>
</evidence>
<dbReference type="GO" id="GO:0071949">
    <property type="term" value="F:FAD binding"/>
    <property type="evidence" value="ECO:0007669"/>
    <property type="project" value="InterPro"/>
</dbReference>
<evidence type="ECO:0000256" key="3">
    <source>
        <dbReference type="ARBA" id="ARBA00022827"/>
    </source>
</evidence>
<dbReference type="PROSITE" id="PS51387">
    <property type="entry name" value="FAD_PCMH"/>
    <property type="match status" value="1"/>
</dbReference>
<dbReference type="RefSeq" id="XP_016592769.1">
    <property type="nucleotide sequence ID" value="XM_016742500.1"/>
</dbReference>
<evidence type="ECO:0000256" key="4">
    <source>
        <dbReference type="ARBA" id="ARBA00023002"/>
    </source>
</evidence>
<dbReference type="PANTHER" id="PTHR42973:SF53">
    <property type="entry name" value="FAD-BINDING PCMH-TYPE DOMAIN-CONTAINING PROTEIN-RELATED"/>
    <property type="match status" value="1"/>
</dbReference>
<dbReference type="GO" id="GO:0016491">
    <property type="term" value="F:oxidoreductase activity"/>
    <property type="evidence" value="ECO:0007669"/>
    <property type="project" value="UniProtKB-KW"/>
</dbReference>
<evidence type="ECO:0000256" key="5">
    <source>
        <dbReference type="SAM" id="SignalP"/>
    </source>
</evidence>
<feature type="signal peptide" evidence="5">
    <location>
        <begin position="1"/>
        <end position="20"/>
    </location>
</feature>
<accession>A0A0A2J1Y2</accession>
<dbReference type="VEuPathDB" id="FungiDB:PEXP_055490"/>
<dbReference type="AlphaFoldDB" id="A0A0A2J1Y2"/>
<keyword evidence="4" id="KW-0560">Oxidoreductase</keyword>
<comment type="caution">
    <text evidence="7">The sequence shown here is derived from an EMBL/GenBank/DDBJ whole genome shotgun (WGS) entry which is preliminary data.</text>
</comment>
<keyword evidence="3" id="KW-0274">FAD</keyword>
<dbReference type="GeneID" id="27677919"/>
<proteinExistence type="inferred from homology"/>
<evidence type="ECO:0000313" key="7">
    <source>
        <dbReference type="EMBL" id="KGO49339.1"/>
    </source>
</evidence>
<dbReference type="InterPro" id="IPR006094">
    <property type="entry name" value="Oxid_FAD_bind_N"/>
</dbReference>
<sequence length="508" mass="56064">MMKPAFIATLLVILSASALGTVEPRQDATNSSSCIQACSRLVRNTDYRTHFPGNGDLEVWDAKQQEVRSACRVQPTSTDDVADILSVVLDTSCSFSVKSGGHARYPDDSVSVGGVTIDLHRMRSTEVSTDRKSVRLGAGHVLYSMFSDLGRHNLTTVGGRASDVGIGGFVLGGGFSHLSPQYGLAKDNVFHWTSKVLTGTSIKDCPPQYHSGNREERTHPDLYFALRGGMNNFGIVTYFTMRAVEQGQLYSGQKTYKADQRAATTDQAYELTTRWKNDTAMSFYYSFGYNQEADDYDLSVTQTYAQPILDPPAFRELNQIPSESSTLRIDWLTEFSKEVASATPPGGRNLFATVTYSPSAELDREIQDIMAEEIQSVKKAPSFFPNLVIQPLYEGAIRAGKQRGGSAGGTDADSPLTVVLLTTLWNDVADDDAMTTFVNRWVERSEAATRDAGKYHPWRYINYASKEQDPFAGYGEESLQRLRNIQASIDPNGVFSSTGLCRGYFKLR</sequence>
<feature type="domain" description="FAD-binding PCMH-type" evidence="6">
    <location>
        <begin position="65"/>
        <end position="246"/>
    </location>
</feature>
<dbReference type="PANTHER" id="PTHR42973">
    <property type="entry name" value="BINDING OXIDOREDUCTASE, PUTATIVE (AFU_ORTHOLOGUE AFUA_1G17690)-RELATED"/>
    <property type="match status" value="1"/>
</dbReference>
<dbReference type="SUPFAM" id="SSF56176">
    <property type="entry name" value="FAD-binding/transporter-associated domain-like"/>
    <property type="match status" value="1"/>
</dbReference>
<keyword evidence="5" id="KW-0732">Signal</keyword>
<keyword evidence="2" id="KW-0285">Flavoprotein</keyword>
<comment type="similarity">
    <text evidence="1">Belongs to the oxygen-dependent FAD-linked oxidoreductase family.</text>
</comment>
<dbReference type="InterPro" id="IPR016166">
    <property type="entry name" value="FAD-bd_PCMH"/>
</dbReference>
<evidence type="ECO:0000256" key="1">
    <source>
        <dbReference type="ARBA" id="ARBA00005466"/>
    </source>
</evidence>
<evidence type="ECO:0000256" key="2">
    <source>
        <dbReference type="ARBA" id="ARBA00022630"/>
    </source>
</evidence>
<feature type="chain" id="PRO_5001989422" description="FAD-binding PCMH-type domain-containing protein" evidence="5">
    <location>
        <begin position="21"/>
        <end position="508"/>
    </location>
</feature>
<dbReference type="InterPro" id="IPR050416">
    <property type="entry name" value="FAD-linked_Oxidoreductase"/>
</dbReference>
<keyword evidence="8" id="KW-1185">Reference proteome</keyword>
<dbReference type="HOGENOM" id="CLU_018354_1_2_1"/>
<dbReference type="Gene3D" id="3.30.465.10">
    <property type="match status" value="1"/>
</dbReference>
<dbReference type="EMBL" id="JQFZ01000382">
    <property type="protein sequence ID" value="KGO49339.1"/>
    <property type="molecule type" value="Genomic_DNA"/>
</dbReference>
<protein>
    <recommendedName>
        <fullName evidence="6">FAD-binding PCMH-type domain-containing protein</fullName>
    </recommendedName>
</protein>
<dbReference type="Proteomes" id="UP000030143">
    <property type="component" value="Unassembled WGS sequence"/>
</dbReference>